<gene>
    <name evidence="1" type="ORF">RE474_13790</name>
</gene>
<name>A0AA51YJ26_9EURY</name>
<dbReference type="Gene3D" id="2.160.10.10">
    <property type="entry name" value="Hexapeptide repeat proteins"/>
    <property type="match status" value="1"/>
</dbReference>
<dbReference type="SUPFAM" id="SSF51161">
    <property type="entry name" value="Trimeric LpxA-like enzymes"/>
    <property type="match status" value="1"/>
</dbReference>
<dbReference type="RefSeq" id="WP_309310943.1">
    <property type="nucleotide sequence ID" value="NZ_CP133592.1"/>
</dbReference>
<dbReference type="KEGG" id="mseb:RE474_13790"/>
<organism evidence="1 2">
    <name type="scientific">Methanolobus sediminis</name>
    <dbReference type="NCBI Taxonomy" id="3072978"/>
    <lineage>
        <taxon>Archaea</taxon>
        <taxon>Methanobacteriati</taxon>
        <taxon>Methanobacteriota</taxon>
        <taxon>Stenosarchaea group</taxon>
        <taxon>Methanomicrobia</taxon>
        <taxon>Methanosarcinales</taxon>
        <taxon>Methanosarcinaceae</taxon>
        <taxon>Methanolobus</taxon>
    </lineage>
</organism>
<dbReference type="PANTHER" id="PTHR43360">
    <property type="entry name" value="CARBON DIOXIDE CONCENTRATING MECHANISM PROTEIN CCMM"/>
    <property type="match status" value="1"/>
</dbReference>
<dbReference type="PANTHER" id="PTHR43360:SF1">
    <property type="entry name" value="CARBOXYSOME ASSEMBLY PROTEIN CCMM"/>
    <property type="match status" value="1"/>
</dbReference>
<proteinExistence type="predicted"/>
<dbReference type="AlphaFoldDB" id="A0AA51YJ26"/>
<sequence length="192" mass="20487">MHLIEGGNEKMLYPNPKNQHPKISETAWISENAVIVGDVTIGDNVYVAHNVIIRADEPGSSIVIGDNCNVQDAVIIHGLGGSKVEVKNNTSLAHGCIVHGPCTIGEGCFVGFGAVVFDCKIGDDVIILHNSTVRAVDIPSCKVVTDGQVITEQAKVGELEDICPDLKKFKKSVINANLKLVEGYTNLAQDTN</sequence>
<dbReference type="InterPro" id="IPR011004">
    <property type="entry name" value="Trimer_LpxA-like_sf"/>
</dbReference>
<dbReference type="EMBL" id="CP133592">
    <property type="protein sequence ID" value="WMW25135.1"/>
    <property type="molecule type" value="Genomic_DNA"/>
</dbReference>
<accession>A0AA51YJ26</accession>
<dbReference type="GeneID" id="84233809"/>
<evidence type="ECO:0000313" key="2">
    <source>
        <dbReference type="Proteomes" id="UP001182908"/>
    </source>
</evidence>
<keyword evidence="2" id="KW-1185">Reference proteome</keyword>
<reference evidence="1 2" key="1">
    <citation type="submission" date="2023-08" db="EMBL/GenBank/DDBJ databases">
        <title>Methanolobus mangrovi sp. nov. and Methanolobus sediminis sp. nov, two novel methylotrophic methanogens isolated from mangrove sediments in China.</title>
        <authorList>
            <person name="Zhou J."/>
        </authorList>
    </citation>
    <scope>NUCLEOTIDE SEQUENCE [LARGE SCALE GENOMIC DNA]</scope>
    <source>
        <strain evidence="1 2">FTZ6</strain>
    </source>
</reference>
<dbReference type="InterPro" id="IPR052265">
    <property type="entry name" value="Gamma-CA"/>
</dbReference>
<dbReference type="Proteomes" id="UP001182908">
    <property type="component" value="Chromosome"/>
</dbReference>
<evidence type="ECO:0000313" key="1">
    <source>
        <dbReference type="EMBL" id="WMW25135.1"/>
    </source>
</evidence>
<protein>
    <submittedName>
        <fullName evidence="1">Carbonate dehydratase</fullName>
    </submittedName>
</protein>
<dbReference type="InterPro" id="IPR001451">
    <property type="entry name" value="Hexapep"/>
</dbReference>
<dbReference type="Pfam" id="PF00132">
    <property type="entry name" value="Hexapep"/>
    <property type="match status" value="2"/>
</dbReference>